<dbReference type="RefSeq" id="WP_205050205.1">
    <property type="nucleotide sequence ID" value="NZ_JACJKX010000007.1"/>
</dbReference>
<dbReference type="Pfam" id="PF08972">
    <property type="entry name" value="DUF1902"/>
    <property type="match status" value="1"/>
</dbReference>
<feature type="domain" description="DUF1902" evidence="1">
    <location>
        <begin position="26"/>
        <end position="70"/>
    </location>
</feature>
<organism evidence="2 3">
    <name type="scientific">Parasutterella secunda</name>
    <dbReference type="NCBI Taxonomy" id="626947"/>
    <lineage>
        <taxon>Bacteria</taxon>
        <taxon>Pseudomonadati</taxon>
        <taxon>Pseudomonadota</taxon>
        <taxon>Betaproteobacteria</taxon>
        <taxon>Burkholderiales</taxon>
        <taxon>Sutterellaceae</taxon>
        <taxon>Parasutterella</taxon>
    </lineage>
</organism>
<proteinExistence type="predicted"/>
<dbReference type="Proteomes" id="UP000777002">
    <property type="component" value="Unassembled WGS sequence"/>
</dbReference>
<dbReference type="EMBL" id="JACJKX010000007">
    <property type="protein sequence ID" value="MBM6928618.1"/>
    <property type="molecule type" value="Genomic_DNA"/>
</dbReference>
<reference evidence="2 3" key="1">
    <citation type="journal article" date="2021" name="Sci. Rep.">
        <title>The distribution of antibiotic resistance genes in chicken gut microbiota commensals.</title>
        <authorList>
            <person name="Juricova H."/>
            <person name="Matiasovicova J."/>
            <person name="Kubasova T."/>
            <person name="Cejkova D."/>
            <person name="Rychlik I."/>
        </authorList>
    </citation>
    <scope>NUCLEOTIDE SEQUENCE [LARGE SCALE GENOMIC DNA]</scope>
    <source>
        <strain evidence="2 3">An562</strain>
    </source>
</reference>
<dbReference type="InterPro" id="IPR015066">
    <property type="entry name" value="DUF1902"/>
</dbReference>
<evidence type="ECO:0000313" key="3">
    <source>
        <dbReference type="Proteomes" id="UP000777002"/>
    </source>
</evidence>
<comment type="caution">
    <text evidence="2">The sequence shown here is derived from an EMBL/GenBank/DDBJ whole genome shotgun (WGS) entry which is preliminary data.</text>
</comment>
<gene>
    <name evidence="2" type="ORF">H5985_04955</name>
</gene>
<evidence type="ECO:0000259" key="1">
    <source>
        <dbReference type="Pfam" id="PF08972"/>
    </source>
</evidence>
<name>A0ABS2GRZ2_9BURK</name>
<accession>A0ABS2GRZ2</accession>
<dbReference type="Gene3D" id="3.30.2390.10">
    <property type="entry name" value="TTHA1013-like"/>
    <property type="match status" value="1"/>
</dbReference>
<evidence type="ECO:0000313" key="2">
    <source>
        <dbReference type="EMBL" id="MBM6928618.1"/>
    </source>
</evidence>
<protein>
    <submittedName>
        <fullName evidence="2">DUF1902 domain-containing protein</fullName>
    </submittedName>
</protein>
<keyword evidence="3" id="KW-1185">Reference proteome</keyword>
<sequence>MRFAYPVGFIGWKFFARLGLPLRVRVFVMYDDEAKVFVATSDDFLPEFGLTVESDTWDGIFKEIRIALEEAEEICLGKTDDKVRLDPVLRPIHQLS</sequence>